<evidence type="ECO:0000313" key="8">
    <source>
        <dbReference type="EMBL" id="RHY28636.1"/>
    </source>
</evidence>
<dbReference type="InterPro" id="IPR015399">
    <property type="entry name" value="DUF1977_DnaJ-like"/>
</dbReference>
<evidence type="ECO:0000256" key="2">
    <source>
        <dbReference type="ARBA" id="ARBA00022692"/>
    </source>
</evidence>
<proteinExistence type="predicted"/>
<evidence type="ECO:0000313" key="9">
    <source>
        <dbReference type="Proteomes" id="UP000285060"/>
    </source>
</evidence>
<protein>
    <recommendedName>
        <fullName evidence="7">J domain-containing protein</fullName>
    </recommendedName>
</protein>
<dbReference type="Pfam" id="PF00226">
    <property type="entry name" value="DnaJ"/>
    <property type="match status" value="1"/>
</dbReference>
<dbReference type="Pfam" id="PF09320">
    <property type="entry name" value="DUF1977"/>
    <property type="match status" value="1"/>
</dbReference>
<dbReference type="PRINTS" id="PR00625">
    <property type="entry name" value="JDOMAIN"/>
</dbReference>
<feature type="compositionally biased region" description="Low complexity" evidence="6">
    <location>
        <begin position="69"/>
        <end position="104"/>
    </location>
</feature>
<feature type="region of interest" description="Disordered" evidence="6">
    <location>
        <begin position="66"/>
        <end position="114"/>
    </location>
</feature>
<dbReference type="SUPFAM" id="SSF46565">
    <property type="entry name" value="Chaperone J-domain"/>
    <property type="match status" value="1"/>
</dbReference>
<keyword evidence="3" id="KW-1133">Transmembrane helix</keyword>
<comment type="caution">
    <text evidence="8">The sequence shown here is derived from an EMBL/GenBank/DDBJ whole genome shotgun (WGS) entry which is preliminary data.</text>
</comment>
<evidence type="ECO:0000256" key="4">
    <source>
        <dbReference type="ARBA" id="ARBA00023136"/>
    </source>
</evidence>
<dbReference type="GO" id="GO:0005789">
    <property type="term" value="C:endoplasmic reticulum membrane"/>
    <property type="evidence" value="ECO:0007669"/>
    <property type="project" value="TreeGrafter"/>
</dbReference>
<feature type="repeat" description="TPR" evidence="5">
    <location>
        <begin position="26"/>
        <end position="59"/>
    </location>
</feature>
<dbReference type="FunFam" id="1.10.287.110:FF:000070">
    <property type="entry name" value="Endoplasmic reticulum protein, putative"/>
    <property type="match status" value="1"/>
</dbReference>
<keyword evidence="9" id="KW-1185">Reference proteome</keyword>
<dbReference type="AlphaFoldDB" id="A0A418ATG6"/>
<dbReference type="Proteomes" id="UP000285060">
    <property type="component" value="Unassembled WGS sequence"/>
</dbReference>
<evidence type="ECO:0000256" key="1">
    <source>
        <dbReference type="ARBA" id="ARBA00004167"/>
    </source>
</evidence>
<dbReference type="PROSITE" id="PS50076">
    <property type="entry name" value="DNAJ_2"/>
    <property type="match status" value="1"/>
</dbReference>
<gene>
    <name evidence="8" type="ORF">DYB32_005814</name>
</gene>
<evidence type="ECO:0000259" key="7">
    <source>
        <dbReference type="PROSITE" id="PS50076"/>
    </source>
</evidence>
<dbReference type="GO" id="GO:0030544">
    <property type="term" value="F:Hsp70 protein binding"/>
    <property type="evidence" value="ECO:0007669"/>
    <property type="project" value="TreeGrafter"/>
</dbReference>
<evidence type="ECO:0000256" key="3">
    <source>
        <dbReference type="ARBA" id="ARBA00022989"/>
    </source>
</evidence>
<dbReference type="InterPro" id="IPR051100">
    <property type="entry name" value="DnaJ_subfamily_B/C"/>
</dbReference>
<dbReference type="SMART" id="SM00271">
    <property type="entry name" value="DnaJ"/>
    <property type="match status" value="1"/>
</dbReference>
<dbReference type="VEuPathDB" id="FungiDB:H310_04931"/>
<dbReference type="InterPro" id="IPR019734">
    <property type="entry name" value="TPR_rpt"/>
</dbReference>
<dbReference type="CDD" id="cd06257">
    <property type="entry name" value="DnaJ"/>
    <property type="match status" value="1"/>
</dbReference>
<dbReference type="GO" id="GO:0071218">
    <property type="term" value="P:cellular response to misfolded protein"/>
    <property type="evidence" value="ECO:0007669"/>
    <property type="project" value="TreeGrafter"/>
</dbReference>
<feature type="region of interest" description="Disordered" evidence="6">
    <location>
        <begin position="187"/>
        <end position="221"/>
    </location>
</feature>
<feature type="region of interest" description="Disordered" evidence="6">
    <location>
        <begin position="236"/>
        <end position="257"/>
    </location>
</feature>
<evidence type="ECO:0000256" key="5">
    <source>
        <dbReference type="PROSITE-ProRule" id="PRU00339"/>
    </source>
</evidence>
<reference evidence="8 9" key="1">
    <citation type="submission" date="2018-08" db="EMBL/GenBank/DDBJ databases">
        <title>Aphanomyces genome sequencing and annotation.</title>
        <authorList>
            <person name="Minardi D."/>
            <person name="Oidtmann B."/>
            <person name="Van Der Giezen M."/>
            <person name="Studholme D.J."/>
        </authorList>
    </citation>
    <scope>NUCLEOTIDE SEQUENCE [LARGE SCALE GENOMIC DNA]</scope>
    <source>
        <strain evidence="8 9">NJM0002</strain>
    </source>
</reference>
<keyword evidence="4" id="KW-0472">Membrane</keyword>
<feature type="domain" description="J" evidence="7">
    <location>
        <begin position="128"/>
        <end position="192"/>
    </location>
</feature>
<keyword evidence="5" id="KW-0802">TPR repeat</keyword>
<dbReference type="Gene3D" id="1.10.287.110">
    <property type="entry name" value="DnaJ domain"/>
    <property type="match status" value="1"/>
</dbReference>
<dbReference type="EMBL" id="QUSY01000553">
    <property type="protein sequence ID" value="RHY28636.1"/>
    <property type="molecule type" value="Genomic_DNA"/>
</dbReference>
<organism evidence="8 9">
    <name type="scientific">Aphanomyces invadans</name>
    <dbReference type="NCBI Taxonomy" id="157072"/>
    <lineage>
        <taxon>Eukaryota</taxon>
        <taxon>Sar</taxon>
        <taxon>Stramenopiles</taxon>
        <taxon>Oomycota</taxon>
        <taxon>Saprolegniomycetes</taxon>
        <taxon>Saprolegniales</taxon>
        <taxon>Verrucalvaceae</taxon>
        <taxon>Aphanomyces</taxon>
    </lineage>
</organism>
<dbReference type="InterPro" id="IPR001623">
    <property type="entry name" value="DnaJ_domain"/>
</dbReference>
<keyword evidence="2" id="KW-0812">Transmembrane</keyword>
<dbReference type="InterPro" id="IPR036869">
    <property type="entry name" value="J_dom_sf"/>
</dbReference>
<dbReference type="PANTHER" id="PTHR43908">
    <property type="entry name" value="AT29763P-RELATED"/>
    <property type="match status" value="1"/>
</dbReference>
<dbReference type="PANTHER" id="PTHR43908:SF3">
    <property type="entry name" value="AT29763P-RELATED"/>
    <property type="match status" value="1"/>
</dbReference>
<evidence type="ECO:0000256" key="6">
    <source>
        <dbReference type="SAM" id="MobiDB-lite"/>
    </source>
</evidence>
<sequence length="396" mass="45240">SSPLRCGDDEVDGGFVLKMEMNRGEAEKCMELGKKHLRAGNYRQAVKWFDKSIRLFPLPGAEALRARSAESAQQQEAPSSSSSSSSTARAAPAASPSSSSTTASQPEDTRPYTEEQVRIVRKIKMCKTHYDVLGVATNADENDIKKAYRKLALKLHPDKNSAPGAEDAFKAVGKAFTILSDDQKRADYDRFGDNAPGESNSGNRQRTRQHHGGYNDDDISPEDIFNMFFGGGIPRQRQHRQQYQRQQQQRQANETPRTPMQQFLQFLPLILVSIPSCDDSWQLMRYMSLSLNPTQDMPVQRTTRMRNVINGIPYYVARDFERRYTNDWRDLMRVEKMVESWHVQKLREGCEGERLKQKRRINKARNHKNADERESAVKKALAVPLPTCEELNRLQE</sequence>
<name>A0A418ATG6_9STRA</name>
<comment type="subcellular location">
    <subcellularLocation>
        <location evidence="1">Membrane</location>
        <topology evidence="1">Single-pass membrane protein</topology>
    </subcellularLocation>
</comment>
<feature type="non-terminal residue" evidence="8">
    <location>
        <position position="1"/>
    </location>
</feature>
<accession>A0A418ATG6</accession>
<dbReference type="PROSITE" id="PS50005">
    <property type="entry name" value="TPR"/>
    <property type="match status" value="1"/>
</dbReference>